<evidence type="ECO:0000313" key="4">
    <source>
        <dbReference type="Proteomes" id="UP000271705"/>
    </source>
</evidence>
<comment type="caution">
    <text evidence="3">The sequence shown here is derived from an EMBL/GenBank/DDBJ whole genome shotgun (WGS) entry which is preliminary data.</text>
</comment>
<dbReference type="Pfam" id="PF12697">
    <property type="entry name" value="Abhydrolase_6"/>
    <property type="match status" value="1"/>
</dbReference>
<gene>
    <name evidence="3" type="ORF">EKL94_01520</name>
</gene>
<dbReference type="SUPFAM" id="SSF53474">
    <property type="entry name" value="alpha/beta-Hydrolases"/>
    <property type="match status" value="1"/>
</dbReference>
<proteinExistence type="predicted"/>
<dbReference type="RefSeq" id="WP_126927705.1">
    <property type="nucleotide sequence ID" value="NZ_RXLZ01000003.1"/>
</dbReference>
<dbReference type="InterPro" id="IPR000073">
    <property type="entry name" value="AB_hydrolase_1"/>
</dbReference>
<dbReference type="EMBL" id="RXLZ01000003">
    <property type="protein sequence ID" value="RTQ91973.1"/>
    <property type="molecule type" value="Genomic_DNA"/>
</dbReference>
<feature type="signal peptide" evidence="1">
    <location>
        <begin position="1"/>
        <end position="34"/>
    </location>
</feature>
<dbReference type="Gene3D" id="3.40.50.1820">
    <property type="entry name" value="alpha/beta hydrolase"/>
    <property type="match status" value="1"/>
</dbReference>
<dbReference type="PANTHER" id="PTHR43194:SF5">
    <property type="entry name" value="PIMELOYL-[ACYL-CARRIER PROTEIN] METHYL ESTER ESTERASE"/>
    <property type="match status" value="1"/>
</dbReference>
<protein>
    <submittedName>
        <fullName evidence="3">Alpha/beta hydrolase</fullName>
    </submittedName>
</protein>
<sequence length="313" mass="33294">MKIFLALWYAMKALARLAMIGMAMAVLGSGSAHAATAATAGAPAAGKVQVEVVGKGRPLLMIPGLNSSAEVWRETCLALKDVQCHLVQLPGFAGAAPADPRPADFLSAMRGQLLAYLHDRHLGPVVVIGHSLGGLLGLQLAQAEPKAVSALVVVDALPFLPAARAPKATADGVRPMADQLRKGMLAADAAQWQAQLKAGLPGMTRDPQRQAELGRWGEGSDRQTTADAMHAVMTTDLRDSIASITAPTLVLGSWAAYQPMGSTEDSIRAVFQAQYAKLQGVQIVMSAQGFHFLMWDDSRWLHGQVQDFLDRHH</sequence>
<reference evidence="3 4" key="1">
    <citation type="submission" date="2018-12" db="EMBL/GenBank/DDBJ databases">
        <authorList>
            <person name="Kartti S."/>
            <person name="Manni A."/>
            <person name="Chemao El Fihri M.W."/>
            <person name="Laamarti M."/>
            <person name="Temsamani L."/>
            <person name="El Jamali J.E."/>
            <person name="Ouadghiri M."/>
            <person name="Ibrahimi A."/>
            <person name="Filati-Maltouf A."/>
        </authorList>
    </citation>
    <scope>NUCLEOTIDE SEQUENCE [LARGE SCALE GENOMIC DNA]</scope>
    <source>
        <strain evidence="3 4">MDMC339</strain>
    </source>
</reference>
<evidence type="ECO:0000259" key="2">
    <source>
        <dbReference type="Pfam" id="PF12697"/>
    </source>
</evidence>
<dbReference type="Proteomes" id="UP000271705">
    <property type="component" value="Unassembled WGS sequence"/>
</dbReference>
<dbReference type="AlphaFoldDB" id="A0A431UPH1"/>
<keyword evidence="3" id="KW-0378">Hydrolase</keyword>
<evidence type="ECO:0000313" key="3">
    <source>
        <dbReference type="EMBL" id="RTQ91973.1"/>
    </source>
</evidence>
<feature type="chain" id="PRO_5019233698" evidence="1">
    <location>
        <begin position="35"/>
        <end position="313"/>
    </location>
</feature>
<accession>A0A431UPH1</accession>
<evidence type="ECO:0000256" key="1">
    <source>
        <dbReference type="SAM" id="SignalP"/>
    </source>
</evidence>
<organism evidence="3 4">
    <name type="scientific">Stenotrophomonas maltophilia</name>
    <name type="common">Pseudomonas maltophilia</name>
    <name type="synonym">Xanthomonas maltophilia</name>
    <dbReference type="NCBI Taxonomy" id="40324"/>
    <lineage>
        <taxon>Bacteria</taxon>
        <taxon>Pseudomonadati</taxon>
        <taxon>Pseudomonadota</taxon>
        <taxon>Gammaproteobacteria</taxon>
        <taxon>Lysobacterales</taxon>
        <taxon>Lysobacteraceae</taxon>
        <taxon>Stenotrophomonas</taxon>
        <taxon>Stenotrophomonas maltophilia group</taxon>
    </lineage>
</organism>
<dbReference type="InterPro" id="IPR029058">
    <property type="entry name" value="AB_hydrolase_fold"/>
</dbReference>
<feature type="domain" description="AB hydrolase-1" evidence="2">
    <location>
        <begin position="59"/>
        <end position="295"/>
    </location>
</feature>
<dbReference type="GO" id="GO:0016787">
    <property type="term" value="F:hydrolase activity"/>
    <property type="evidence" value="ECO:0007669"/>
    <property type="project" value="UniProtKB-KW"/>
</dbReference>
<keyword evidence="1" id="KW-0732">Signal</keyword>
<dbReference type="InterPro" id="IPR050228">
    <property type="entry name" value="Carboxylesterase_BioH"/>
</dbReference>
<name>A0A431UPH1_STEMA</name>
<dbReference type="PANTHER" id="PTHR43194">
    <property type="entry name" value="HYDROLASE ALPHA/BETA FOLD FAMILY"/>
    <property type="match status" value="1"/>
</dbReference>